<keyword evidence="3" id="KW-0378">Hydrolase</keyword>
<keyword evidence="3" id="KW-0347">Helicase</keyword>
<dbReference type="PhylomeDB" id="A8A8S7"/>
<dbReference type="Pfam" id="PF00271">
    <property type="entry name" value="Helicase_C"/>
    <property type="match status" value="1"/>
</dbReference>
<evidence type="ECO:0000313" key="3">
    <source>
        <dbReference type="EMBL" id="ABU81329.1"/>
    </source>
</evidence>
<dbReference type="HOGENOM" id="CLU_504011_0_0_2"/>
<keyword evidence="3" id="KW-0067">ATP-binding</keyword>
<evidence type="ECO:0000313" key="4">
    <source>
        <dbReference type="Proteomes" id="UP000000262"/>
    </source>
</evidence>
<dbReference type="GO" id="GO:0004386">
    <property type="term" value="F:helicase activity"/>
    <property type="evidence" value="ECO:0007669"/>
    <property type="project" value="UniProtKB-KW"/>
</dbReference>
<sequence>MKLRSYQLRALDIALRMKRCVIVMPTGSGKTVVAGAWLKELFERGEIRKALVLEPTRILVEQNSLLLRNAFSLNAMPLHGKKTKAQKLEAVKAEVVVATPEEAELWLAELSNSDALVVDECHHTSGKDPYVKVVKSVKAEWRLGLSAFIPPKRRSIIEKYIGPIIEIPWSDEEVRKYVPPYIGEVYEAPLPESCMKLYEALKSRWPSSDKKTRLLISLALRFLARDGPMALRESSKGEGALARLLKEYSQQIEKCYEEAPLHKLPALTRVLDDHVYEKALVFVDRVSIALAVAKELGALPLTSKSKGRLEDLKSAKVIVATSAGEEGLDLPEIDLLVIWSNTSSALRLIQRIGRLLRPKGDKKVKFLTFIVTPDTIDVDLLIEGLEVAKKVGVDPNVDPEVLRKLLKVSSVGGVLEVLRGRALPEDLIAELSSLPLSRVKRLLRKMGEEGIAAYVYSPYGKLWFLQEEAEAVGEELKELLEPLEGATLAIEELGLRGKLEQVIERLKGLLPAGPLTVKVRARTGSMEIFDVRKYNFVVSNEKVAEIVLRNATSKRLLLG</sequence>
<dbReference type="PROSITE" id="PS51194">
    <property type="entry name" value="HELICASE_CTER"/>
    <property type="match status" value="1"/>
</dbReference>
<dbReference type="InterPro" id="IPR027417">
    <property type="entry name" value="P-loop_NTPase"/>
</dbReference>
<keyword evidence="3" id="KW-0547">Nucleotide-binding</keyword>
<name>A8A8S7_IGNH4</name>
<dbReference type="GeneID" id="5562857"/>
<dbReference type="GO" id="GO:0140097">
    <property type="term" value="F:catalytic activity, acting on DNA"/>
    <property type="evidence" value="ECO:0007669"/>
    <property type="project" value="UniProtKB-ARBA"/>
</dbReference>
<gene>
    <name evidence="3" type="ordered locus">Igni_0145</name>
</gene>
<proteinExistence type="predicted"/>
<dbReference type="PROSITE" id="PS51192">
    <property type="entry name" value="HELICASE_ATP_BIND_1"/>
    <property type="match status" value="1"/>
</dbReference>
<feature type="domain" description="Helicase C-terminal" evidence="2">
    <location>
        <begin position="193"/>
        <end position="406"/>
    </location>
</feature>
<dbReference type="SUPFAM" id="SSF52540">
    <property type="entry name" value="P-loop containing nucleoside triphosphate hydrolases"/>
    <property type="match status" value="1"/>
</dbReference>
<dbReference type="GO" id="GO:0003677">
    <property type="term" value="F:DNA binding"/>
    <property type="evidence" value="ECO:0007669"/>
    <property type="project" value="InterPro"/>
</dbReference>
<dbReference type="PANTHER" id="PTHR14074:SF16">
    <property type="entry name" value="ANTIVIRAL INNATE IMMUNE RESPONSE RECEPTOR RIG-I"/>
    <property type="match status" value="1"/>
</dbReference>
<dbReference type="InterPro" id="IPR001650">
    <property type="entry name" value="Helicase_C-like"/>
</dbReference>
<dbReference type="OrthoDB" id="11644at2157"/>
<reference evidence="3 4" key="1">
    <citation type="journal article" date="2008" name="Genome Biol.">
        <title>A genomic analysis of the archaeal system Ignicoccus hospitalis-Nanoarchaeum equitans.</title>
        <authorList>
            <person name="Podar M."/>
            <person name="Anderson I."/>
            <person name="Makarova K.S."/>
            <person name="Elkins J.G."/>
            <person name="Ivanova N."/>
            <person name="Wall M.A."/>
            <person name="Lykidis A."/>
            <person name="Mavromatis K."/>
            <person name="Sun H."/>
            <person name="Hudson M.E."/>
            <person name="Chen W."/>
            <person name="Deciu C."/>
            <person name="Hutchison D."/>
            <person name="Eads J.R."/>
            <person name="Anderson A."/>
            <person name="Fernandes F."/>
            <person name="Szeto E."/>
            <person name="Lapidus A."/>
            <person name="Kyrpides N.C."/>
            <person name="Saier M.H.Jr."/>
            <person name="Richardson P.M."/>
            <person name="Rachel R."/>
            <person name="Huber H."/>
            <person name="Eisen J.A."/>
            <person name="Koonin E.V."/>
            <person name="Keller M."/>
            <person name="Stetter K.O."/>
        </authorList>
    </citation>
    <scope>NUCLEOTIDE SEQUENCE [LARGE SCALE GENOMIC DNA]</scope>
    <source>
        <strain evidence="4">KIN4/I / DSM 18386 / JCM 14125</strain>
    </source>
</reference>
<dbReference type="STRING" id="453591.Igni_0145"/>
<dbReference type="RefSeq" id="WP_011998181.1">
    <property type="nucleotide sequence ID" value="NC_009776.1"/>
</dbReference>
<dbReference type="SMART" id="SM00487">
    <property type="entry name" value="DEXDc"/>
    <property type="match status" value="1"/>
</dbReference>
<accession>A8A8S7</accession>
<dbReference type="KEGG" id="iho:Igni_0145"/>
<dbReference type="GO" id="GO:0005737">
    <property type="term" value="C:cytoplasm"/>
    <property type="evidence" value="ECO:0007669"/>
    <property type="project" value="TreeGrafter"/>
</dbReference>
<dbReference type="Proteomes" id="UP000000262">
    <property type="component" value="Chromosome"/>
</dbReference>
<dbReference type="PANTHER" id="PTHR14074">
    <property type="entry name" value="HELICASE WITH DEATH DOMAIN-RELATED"/>
    <property type="match status" value="1"/>
</dbReference>
<dbReference type="InterPro" id="IPR014001">
    <property type="entry name" value="Helicase_ATP-bd"/>
</dbReference>
<evidence type="ECO:0000259" key="1">
    <source>
        <dbReference type="PROSITE" id="PS51192"/>
    </source>
</evidence>
<dbReference type="SMART" id="SM00490">
    <property type="entry name" value="HELICc"/>
    <property type="match status" value="1"/>
</dbReference>
<dbReference type="InterPro" id="IPR006935">
    <property type="entry name" value="Helicase/UvrB_N"/>
</dbReference>
<feature type="domain" description="Helicase ATP-binding" evidence="1">
    <location>
        <begin position="11"/>
        <end position="167"/>
    </location>
</feature>
<dbReference type="AlphaFoldDB" id="A8A8S7"/>
<protein>
    <submittedName>
        <fullName evidence="3">DEAD/DEAH box helicase domain protein</fullName>
    </submittedName>
</protein>
<dbReference type="InterPro" id="IPR051363">
    <property type="entry name" value="RLR_Helicase"/>
</dbReference>
<evidence type="ECO:0000259" key="2">
    <source>
        <dbReference type="PROSITE" id="PS51194"/>
    </source>
</evidence>
<dbReference type="EMBL" id="CP000816">
    <property type="protein sequence ID" value="ABU81329.1"/>
    <property type="molecule type" value="Genomic_DNA"/>
</dbReference>
<dbReference type="Pfam" id="PF04851">
    <property type="entry name" value="ResIII"/>
    <property type="match status" value="1"/>
</dbReference>
<keyword evidence="4" id="KW-1185">Reference proteome</keyword>
<dbReference type="Gene3D" id="3.40.50.300">
    <property type="entry name" value="P-loop containing nucleotide triphosphate hydrolases"/>
    <property type="match status" value="2"/>
</dbReference>
<dbReference type="GO" id="GO:0005524">
    <property type="term" value="F:ATP binding"/>
    <property type="evidence" value="ECO:0007669"/>
    <property type="project" value="InterPro"/>
</dbReference>
<dbReference type="GO" id="GO:0016787">
    <property type="term" value="F:hydrolase activity"/>
    <property type="evidence" value="ECO:0007669"/>
    <property type="project" value="InterPro"/>
</dbReference>
<organism evidence="3 4">
    <name type="scientific">Ignicoccus hospitalis (strain KIN4/I / DSM 18386 / JCM 14125)</name>
    <dbReference type="NCBI Taxonomy" id="453591"/>
    <lineage>
        <taxon>Archaea</taxon>
        <taxon>Thermoproteota</taxon>
        <taxon>Thermoprotei</taxon>
        <taxon>Desulfurococcales</taxon>
        <taxon>Desulfurococcaceae</taxon>
        <taxon>Ignicoccus</taxon>
    </lineage>
</organism>
<dbReference type="eggNOG" id="arCOG00877">
    <property type="taxonomic scope" value="Archaea"/>
</dbReference>